<accession>A0A9D1P1T6</accession>
<proteinExistence type="predicted"/>
<dbReference type="Gene3D" id="1.10.10.10">
    <property type="entry name" value="Winged helix-like DNA-binding domain superfamily/Winged helix DNA-binding domain"/>
    <property type="match status" value="1"/>
</dbReference>
<dbReference type="Pfam" id="PF13463">
    <property type="entry name" value="HTH_27"/>
    <property type="match status" value="1"/>
</dbReference>
<dbReference type="PANTHER" id="PTHR33164:SF101">
    <property type="entry name" value="TRANSCRIPTIONAL REPRESSOR MPRA"/>
    <property type="match status" value="1"/>
</dbReference>
<dbReference type="AlphaFoldDB" id="A0A9D1P1T6"/>
<evidence type="ECO:0000313" key="3">
    <source>
        <dbReference type="Proteomes" id="UP000824169"/>
    </source>
</evidence>
<reference evidence="2" key="1">
    <citation type="submission" date="2020-10" db="EMBL/GenBank/DDBJ databases">
        <authorList>
            <person name="Gilroy R."/>
        </authorList>
    </citation>
    <scope>NUCLEOTIDE SEQUENCE</scope>
    <source>
        <strain evidence="2">CHK188-20938</strain>
    </source>
</reference>
<dbReference type="SMART" id="SM00347">
    <property type="entry name" value="HTH_MARR"/>
    <property type="match status" value="1"/>
</dbReference>
<organism evidence="2 3">
    <name type="scientific">Candidatus Scatomonas pullistercoris</name>
    <dbReference type="NCBI Taxonomy" id="2840920"/>
    <lineage>
        <taxon>Bacteria</taxon>
        <taxon>Bacillati</taxon>
        <taxon>Bacillota</taxon>
        <taxon>Clostridia</taxon>
        <taxon>Lachnospirales</taxon>
        <taxon>Lachnospiraceae</taxon>
        <taxon>Lachnospiraceae incertae sedis</taxon>
        <taxon>Candidatus Scatomonas</taxon>
    </lineage>
</organism>
<dbReference type="GO" id="GO:0003700">
    <property type="term" value="F:DNA-binding transcription factor activity"/>
    <property type="evidence" value="ECO:0007669"/>
    <property type="project" value="InterPro"/>
</dbReference>
<dbReference type="PANTHER" id="PTHR33164">
    <property type="entry name" value="TRANSCRIPTIONAL REGULATOR, MARR FAMILY"/>
    <property type="match status" value="1"/>
</dbReference>
<dbReference type="InterPro" id="IPR000835">
    <property type="entry name" value="HTH_MarR-typ"/>
</dbReference>
<dbReference type="InterPro" id="IPR036390">
    <property type="entry name" value="WH_DNA-bd_sf"/>
</dbReference>
<dbReference type="Proteomes" id="UP000824169">
    <property type="component" value="Unassembled WGS sequence"/>
</dbReference>
<evidence type="ECO:0000313" key="2">
    <source>
        <dbReference type="EMBL" id="HIV24757.1"/>
    </source>
</evidence>
<dbReference type="EMBL" id="DVOO01000010">
    <property type="protein sequence ID" value="HIV24757.1"/>
    <property type="molecule type" value="Genomic_DNA"/>
</dbReference>
<dbReference type="InterPro" id="IPR036388">
    <property type="entry name" value="WH-like_DNA-bd_sf"/>
</dbReference>
<name>A0A9D1P1T6_9FIRM</name>
<comment type="caution">
    <text evidence="2">The sequence shown here is derived from an EMBL/GenBank/DDBJ whole genome shotgun (WGS) entry which is preliminary data.</text>
</comment>
<reference evidence="2" key="2">
    <citation type="journal article" date="2021" name="PeerJ">
        <title>Extensive microbial diversity within the chicken gut microbiome revealed by metagenomics and culture.</title>
        <authorList>
            <person name="Gilroy R."/>
            <person name="Ravi A."/>
            <person name="Getino M."/>
            <person name="Pursley I."/>
            <person name="Horton D.L."/>
            <person name="Alikhan N.F."/>
            <person name="Baker D."/>
            <person name="Gharbi K."/>
            <person name="Hall N."/>
            <person name="Watson M."/>
            <person name="Adriaenssens E.M."/>
            <person name="Foster-Nyarko E."/>
            <person name="Jarju S."/>
            <person name="Secka A."/>
            <person name="Antonio M."/>
            <person name="Oren A."/>
            <person name="Chaudhuri R.R."/>
            <person name="La Ragione R."/>
            <person name="Hildebrand F."/>
            <person name="Pallen M.J."/>
        </authorList>
    </citation>
    <scope>NUCLEOTIDE SEQUENCE</scope>
    <source>
        <strain evidence="2">CHK188-20938</strain>
    </source>
</reference>
<protein>
    <submittedName>
        <fullName evidence="2">MarR family transcriptional regulator</fullName>
    </submittedName>
</protein>
<dbReference type="SUPFAM" id="SSF46785">
    <property type="entry name" value="Winged helix' DNA-binding domain"/>
    <property type="match status" value="1"/>
</dbReference>
<gene>
    <name evidence="2" type="ORF">IAB71_03065</name>
</gene>
<evidence type="ECO:0000259" key="1">
    <source>
        <dbReference type="PROSITE" id="PS50995"/>
    </source>
</evidence>
<dbReference type="PROSITE" id="PS50995">
    <property type="entry name" value="HTH_MARR_2"/>
    <property type="match status" value="1"/>
</dbReference>
<feature type="domain" description="HTH marR-type" evidence="1">
    <location>
        <begin position="1"/>
        <end position="137"/>
    </location>
</feature>
<sequence length="150" mass="17311">MDYSLITLLHGMKFRKLLETLCRSLEEQYGLNKTELQILFYLHTAGGKNTCKDIMELKLFTRGHISQALGHLMKKGYVVIVPDEKDRRYTHNYLTDQAGTLAEELRKIFRRARDILMQGLTEEEKRILVSAAKKINKNIDQATGGKERAI</sequence>
<dbReference type="InterPro" id="IPR039422">
    <property type="entry name" value="MarR/SlyA-like"/>
</dbReference>
<dbReference type="GO" id="GO:0006950">
    <property type="term" value="P:response to stress"/>
    <property type="evidence" value="ECO:0007669"/>
    <property type="project" value="TreeGrafter"/>
</dbReference>